<comment type="similarity">
    <text evidence="3 10">Belongs to the PP2C family.</text>
</comment>
<feature type="compositionally biased region" description="Basic and acidic residues" evidence="11">
    <location>
        <begin position="678"/>
        <end position="697"/>
    </location>
</feature>
<dbReference type="SMART" id="SM00332">
    <property type="entry name" value="PP2Cc"/>
    <property type="match status" value="2"/>
</dbReference>
<evidence type="ECO:0000256" key="6">
    <source>
        <dbReference type="ARBA" id="ARBA00022801"/>
    </source>
</evidence>
<dbReference type="InterPro" id="IPR015655">
    <property type="entry name" value="PP2C"/>
</dbReference>
<reference evidence="13 14" key="1">
    <citation type="submission" date="2019-03" db="EMBL/GenBank/DDBJ databases">
        <title>Sequencing 23 genomes of Wallemia ichthyophaga.</title>
        <authorList>
            <person name="Gostincar C."/>
        </authorList>
    </citation>
    <scope>NUCLEOTIDE SEQUENCE [LARGE SCALE GENOMIC DNA]</scope>
    <source>
        <strain evidence="13 14">EXF-5753</strain>
    </source>
</reference>
<keyword evidence="5" id="KW-0479">Metal-binding</keyword>
<dbReference type="Gene3D" id="3.60.40.10">
    <property type="entry name" value="PPM-type phosphatase domain"/>
    <property type="match status" value="2"/>
</dbReference>
<evidence type="ECO:0000256" key="10">
    <source>
        <dbReference type="RuleBase" id="RU003465"/>
    </source>
</evidence>
<dbReference type="EC" id="3.1.3.16" evidence="4"/>
<evidence type="ECO:0000313" key="13">
    <source>
        <dbReference type="EMBL" id="TIA92370.1"/>
    </source>
</evidence>
<evidence type="ECO:0000313" key="14">
    <source>
        <dbReference type="Proteomes" id="UP000310189"/>
    </source>
</evidence>
<feature type="domain" description="PPM-type phosphatase" evidence="12">
    <location>
        <begin position="263"/>
        <end position="565"/>
    </location>
</feature>
<proteinExistence type="inferred from homology"/>
<dbReference type="PROSITE" id="PS01032">
    <property type="entry name" value="PPM_1"/>
    <property type="match status" value="2"/>
</dbReference>
<evidence type="ECO:0000256" key="2">
    <source>
        <dbReference type="ARBA" id="ARBA00001946"/>
    </source>
</evidence>
<dbReference type="AlphaFoldDB" id="A0A4T0FVI9"/>
<evidence type="ECO:0000256" key="7">
    <source>
        <dbReference type="ARBA" id="ARBA00022912"/>
    </source>
</evidence>
<feature type="region of interest" description="Disordered" evidence="11">
    <location>
        <begin position="666"/>
        <end position="724"/>
    </location>
</feature>
<gene>
    <name evidence="13" type="ORF">E3P99_00640</name>
</gene>
<comment type="caution">
    <text evidence="13">The sequence shown here is derived from an EMBL/GenBank/DDBJ whole genome shotgun (WGS) entry which is preliminary data.</text>
</comment>
<dbReference type="Pfam" id="PF00481">
    <property type="entry name" value="PP2C"/>
    <property type="match status" value="2"/>
</dbReference>
<comment type="cofactor">
    <cofactor evidence="2">
        <name>Mg(2+)</name>
        <dbReference type="ChEBI" id="CHEBI:18420"/>
    </cofactor>
</comment>
<comment type="cofactor">
    <cofactor evidence="1">
        <name>Mn(2+)</name>
        <dbReference type="ChEBI" id="CHEBI:29035"/>
    </cofactor>
</comment>
<evidence type="ECO:0000256" key="1">
    <source>
        <dbReference type="ARBA" id="ARBA00001936"/>
    </source>
</evidence>
<evidence type="ECO:0000256" key="9">
    <source>
        <dbReference type="ARBA" id="ARBA00048832"/>
    </source>
</evidence>
<keyword evidence="7 10" id="KW-0904">Protein phosphatase</keyword>
<keyword evidence="6 10" id="KW-0378">Hydrolase</keyword>
<dbReference type="PANTHER" id="PTHR13832:SF565">
    <property type="entry name" value="AT28366P-RELATED"/>
    <property type="match status" value="1"/>
</dbReference>
<dbReference type="GO" id="GO:0046872">
    <property type="term" value="F:metal ion binding"/>
    <property type="evidence" value="ECO:0007669"/>
    <property type="project" value="UniProtKB-KW"/>
</dbReference>
<dbReference type="Proteomes" id="UP000310189">
    <property type="component" value="Unassembled WGS sequence"/>
</dbReference>
<comment type="catalytic activity">
    <reaction evidence="9">
        <text>O-phospho-L-threonyl-[protein] + H2O = L-threonyl-[protein] + phosphate</text>
        <dbReference type="Rhea" id="RHEA:47004"/>
        <dbReference type="Rhea" id="RHEA-COMP:11060"/>
        <dbReference type="Rhea" id="RHEA-COMP:11605"/>
        <dbReference type="ChEBI" id="CHEBI:15377"/>
        <dbReference type="ChEBI" id="CHEBI:30013"/>
        <dbReference type="ChEBI" id="CHEBI:43474"/>
        <dbReference type="ChEBI" id="CHEBI:61977"/>
        <dbReference type="EC" id="3.1.3.16"/>
    </reaction>
    <physiologicalReaction direction="left-to-right" evidence="9">
        <dbReference type="Rhea" id="RHEA:47005"/>
    </physiologicalReaction>
</comment>
<dbReference type="EMBL" id="SPNW01000007">
    <property type="protein sequence ID" value="TIA92370.1"/>
    <property type="molecule type" value="Genomic_DNA"/>
</dbReference>
<evidence type="ECO:0000259" key="12">
    <source>
        <dbReference type="PROSITE" id="PS51746"/>
    </source>
</evidence>
<feature type="domain" description="PPM-type phosphatase" evidence="12">
    <location>
        <begin position="4"/>
        <end position="267"/>
    </location>
</feature>
<keyword evidence="8" id="KW-0464">Manganese</keyword>
<dbReference type="OrthoDB" id="10264738at2759"/>
<dbReference type="InterPro" id="IPR036457">
    <property type="entry name" value="PPM-type-like_dom_sf"/>
</dbReference>
<name>A0A4T0FVI9_9BASI</name>
<dbReference type="FunFam" id="3.60.40.10:FF:000016">
    <property type="entry name" value="Protein phosphatase 2C"/>
    <property type="match status" value="1"/>
</dbReference>
<dbReference type="PROSITE" id="PS51746">
    <property type="entry name" value="PPM_2"/>
    <property type="match status" value="2"/>
</dbReference>
<evidence type="ECO:0000256" key="3">
    <source>
        <dbReference type="ARBA" id="ARBA00006702"/>
    </source>
</evidence>
<organism evidence="13 14">
    <name type="scientific">Wallemia hederae</name>
    <dbReference type="NCBI Taxonomy" id="1540922"/>
    <lineage>
        <taxon>Eukaryota</taxon>
        <taxon>Fungi</taxon>
        <taxon>Dikarya</taxon>
        <taxon>Basidiomycota</taxon>
        <taxon>Wallemiomycotina</taxon>
        <taxon>Wallemiomycetes</taxon>
        <taxon>Wallemiales</taxon>
        <taxon>Wallemiaceae</taxon>
        <taxon>Wallemia</taxon>
    </lineage>
</organism>
<accession>A0A4T0FVI9</accession>
<protein>
    <recommendedName>
        <fullName evidence="4">protein-serine/threonine phosphatase</fullName>
        <ecNumber evidence="4">3.1.3.16</ecNumber>
    </recommendedName>
</protein>
<keyword evidence="14" id="KW-1185">Reference proteome</keyword>
<dbReference type="PANTHER" id="PTHR13832">
    <property type="entry name" value="PROTEIN PHOSPHATASE 2C"/>
    <property type="match status" value="1"/>
</dbReference>
<dbReference type="SUPFAM" id="SSF81606">
    <property type="entry name" value="PP2C-like"/>
    <property type="match status" value="2"/>
</dbReference>
<feature type="compositionally biased region" description="Acidic residues" evidence="11">
    <location>
        <begin position="668"/>
        <end position="677"/>
    </location>
</feature>
<evidence type="ECO:0000256" key="8">
    <source>
        <dbReference type="ARBA" id="ARBA00023211"/>
    </source>
</evidence>
<evidence type="ECO:0000256" key="11">
    <source>
        <dbReference type="SAM" id="MobiDB-lite"/>
    </source>
</evidence>
<evidence type="ECO:0000256" key="4">
    <source>
        <dbReference type="ARBA" id="ARBA00013081"/>
    </source>
</evidence>
<dbReference type="GO" id="GO:0004722">
    <property type="term" value="F:protein serine/threonine phosphatase activity"/>
    <property type="evidence" value="ECO:0007669"/>
    <property type="project" value="UniProtKB-EC"/>
</dbReference>
<feature type="region of interest" description="Disordered" evidence="11">
    <location>
        <begin position="291"/>
        <end position="311"/>
    </location>
</feature>
<evidence type="ECO:0000256" key="5">
    <source>
        <dbReference type="ARBA" id="ARBA00022723"/>
    </source>
</evidence>
<sequence length="724" mass="78361">MSTSIGISEDQNSKFRRTMEDTVTVLSDFNNVKNQLYAGVFDGHAGNSLSEFCGANLHKMIVNNFGKIENVSDNLNHSFLSVDKEQSLNSGCTAVVSLILYSGANNTVNDSLKEVDGKRTLYTANVGDARAVLCRNGQAIRLTYDHKGSDDNEQRRIMDAGGYILNGRVNGVLAVTRALGDSPMKQYVVGSPYTTEIDLTEEDEWLIVACDGLWDVATDNQVVELIKGCSTGEEASKLLLEAYLIIPKVVDKSYATGEDADFVYAVSEMQGWRISMEDAHTAVLDLNRAHDSQAPESQDAANAKSFETKESNKDVSKKPAFFAVYDGHGGSNVARYTGATLYARLARSHEFKSGDWHNALINSYLNTDEAIKANPELSSDPSGCTAVSVLITPPESSSVDPSNHARKIICANAGDSRAVLSLAGEQFSLSYDHKPQNELESDRIVKAGGFVEIGRVNGNLALSRAIGDFEFKQNSDLGPEAQIVTAVPDIIEHECTGEEEFLVLACDGIWDCLSSQQVIDITRRAIANGDELKDICAHIMDKCLAPDSELGGIGCDNMTITIVAILGDRSQEEWRNWVRQRVDNGVGYKTPESVPDIFEKSEIPMDRGEQGGFDANRFGNSPLSILSNMAGASGSSLQEALESGGIVFQPSGSVTNKDGQLVYASMSDDSEESDDESAASHDGQKIVPIKDGDERQIEASGGLTDTSDDPIKSMNLAQEKKNDE</sequence>
<dbReference type="InterPro" id="IPR000222">
    <property type="entry name" value="PP2C_BS"/>
</dbReference>
<dbReference type="CDD" id="cd00143">
    <property type="entry name" value="PP2Cc"/>
    <property type="match status" value="2"/>
</dbReference>
<dbReference type="InterPro" id="IPR001932">
    <property type="entry name" value="PPM-type_phosphatase-like_dom"/>
</dbReference>